<dbReference type="PROSITE" id="PS51202">
    <property type="entry name" value="RCK_C"/>
    <property type="match status" value="1"/>
</dbReference>
<dbReference type="PROSITE" id="PS51201">
    <property type="entry name" value="RCK_N"/>
    <property type="match status" value="1"/>
</dbReference>
<dbReference type="PANTHER" id="PTHR43833:SF7">
    <property type="entry name" value="KTR SYSTEM POTASSIUM UPTAKE PROTEIN C"/>
    <property type="match status" value="1"/>
</dbReference>
<dbReference type="InterPro" id="IPR036721">
    <property type="entry name" value="RCK_C_sf"/>
</dbReference>
<dbReference type="EMBL" id="JBHSDL010000028">
    <property type="protein sequence ID" value="MFC4376843.1"/>
    <property type="molecule type" value="Genomic_DNA"/>
</dbReference>
<keyword evidence="3" id="KW-0407">Ion channel</keyword>
<evidence type="ECO:0000313" key="4">
    <source>
        <dbReference type="Proteomes" id="UP001595844"/>
    </source>
</evidence>
<dbReference type="Proteomes" id="UP001595844">
    <property type="component" value="Unassembled WGS sequence"/>
</dbReference>
<gene>
    <name evidence="3" type="ORF">ACFO5K_22390</name>
</gene>
<dbReference type="SUPFAM" id="SSF51735">
    <property type="entry name" value="NAD(P)-binding Rossmann-fold domains"/>
    <property type="match status" value="1"/>
</dbReference>
<dbReference type="InterPro" id="IPR050721">
    <property type="entry name" value="Trk_Ktr_HKT_K-transport"/>
</dbReference>
<dbReference type="SUPFAM" id="SSF116726">
    <property type="entry name" value="TrkA C-terminal domain-like"/>
    <property type="match status" value="1"/>
</dbReference>
<dbReference type="Gene3D" id="3.30.70.1450">
    <property type="entry name" value="Regulator of K+ conductance, C-terminal domain"/>
    <property type="match status" value="1"/>
</dbReference>
<dbReference type="Pfam" id="PF02080">
    <property type="entry name" value="TrkA_C"/>
    <property type="match status" value="1"/>
</dbReference>
<keyword evidence="4" id="KW-1185">Reference proteome</keyword>
<organism evidence="3 4">
    <name type="scientific">Nocardia halotolerans</name>
    <dbReference type="NCBI Taxonomy" id="1755878"/>
    <lineage>
        <taxon>Bacteria</taxon>
        <taxon>Bacillati</taxon>
        <taxon>Actinomycetota</taxon>
        <taxon>Actinomycetes</taxon>
        <taxon>Mycobacteriales</taxon>
        <taxon>Nocardiaceae</taxon>
        <taxon>Nocardia</taxon>
    </lineage>
</organism>
<dbReference type="Gene3D" id="3.40.50.720">
    <property type="entry name" value="NAD(P)-binding Rossmann-like Domain"/>
    <property type="match status" value="1"/>
</dbReference>
<keyword evidence="3" id="KW-0406">Ion transport</keyword>
<evidence type="ECO:0000259" key="1">
    <source>
        <dbReference type="PROSITE" id="PS51201"/>
    </source>
</evidence>
<reference evidence="4" key="1">
    <citation type="journal article" date="2019" name="Int. J. Syst. Evol. Microbiol.">
        <title>The Global Catalogue of Microorganisms (GCM) 10K type strain sequencing project: providing services to taxonomists for standard genome sequencing and annotation.</title>
        <authorList>
            <consortium name="The Broad Institute Genomics Platform"/>
            <consortium name="The Broad Institute Genome Sequencing Center for Infectious Disease"/>
            <person name="Wu L."/>
            <person name="Ma J."/>
        </authorList>
    </citation>
    <scope>NUCLEOTIDE SEQUENCE [LARGE SCALE GENOMIC DNA]</scope>
    <source>
        <strain evidence="4">IBRC-M 10490</strain>
    </source>
</reference>
<dbReference type="RefSeq" id="WP_378566428.1">
    <property type="nucleotide sequence ID" value="NZ_JBHSDL010000028.1"/>
</dbReference>
<evidence type="ECO:0000259" key="2">
    <source>
        <dbReference type="PROSITE" id="PS51202"/>
    </source>
</evidence>
<dbReference type="InterPro" id="IPR036291">
    <property type="entry name" value="NAD(P)-bd_dom_sf"/>
</dbReference>
<comment type="caution">
    <text evidence="3">The sequence shown here is derived from an EMBL/GenBank/DDBJ whole genome shotgun (WGS) entry which is preliminary data.</text>
</comment>
<dbReference type="GO" id="GO:0034220">
    <property type="term" value="P:monoatomic ion transmembrane transport"/>
    <property type="evidence" value="ECO:0007669"/>
    <property type="project" value="UniProtKB-KW"/>
</dbReference>
<keyword evidence="3" id="KW-0813">Transport</keyword>
<dbReference type="InterPro" id="IPR006037">
    <property type="entry name" value="RCK_C"/>
</dbReference>
<name>A0ABV8VL91_9NOCA</name>
<accession>A0ABV8VL91</accession>
<dbReference type="PANTHER" id="PTHR43833">
    <property type="entry name" value="POTASSIUM CHANNEL PROTEIN 2-RELATED-RELATED"/>
    <property type="match status" value="1"/>
</dbReference>
<evidence type="ECO:0000313" key="3">
    <source>
        <dbReference type="EMBL" id="MFC4376843.1"/>
    </source>
</evidence>
<protein>
    <submittedName>
        <fullName evidence="3">Potassium channel family protein</fullName>
    </submittedName>
</protein>
<proteinExistence type="predicted"/>
<feature type="domain" description="RCK N-terminal" evidence="1">
    <location>
        <begin position="10"/>
        <end position="127"/>
    </location>
</feature>
<dbReference type="Pfam" id="PF02254">
    <property type="entry name" value="TrkA_N"/>
    <property type="match status" value="1"/>
</dbReference>
<dbReference type="InterPro" id="IPR003148">
    <property type="entry name" value="RCK_N"/>
</dbReference>
<feature type="domain" description="RCK C-terminal" evidence="2">
    <location>
        <begin position="142"/>
        <end position="224"/>
    </location>
</feature>
<sequence length="224" mass="24136">MSAKKTRKHGTRVAVIGLGRFGGALARELVTHGSEVLAIDSNPVLVQQYSDLLTHVAVADTTDSEALEQLGVPDFGHAVVGIGSNMEASILTTSLLSDFRIPKIWAKATSRQHGQILERVGAHHVVLPEHDMGVRVAHLVTGRMIDYIEFDADYAMAKTTAPRSALGKSLTGSGLRQHFDITVVAIKHAGTEFTYATAESVIIEGDQLIVSGRIEEVERFADLT</sequence>